<reference evidence="1" key="1">
    <citation type="submission" date="2022-11" db="EMBL/GenBank/DDBJ databases">
        <title>Genome Sequence of Nemania bipapillata.</title>
        <authorList>
            <person name="Buettner E."/>
        </authorList>
    </citation>
    <scope>NUCLEOTIDE SEQUENCE</scope>
    <source>
        <strain evidence="1">CP14</strain>
    </source>
</reference>
<dbReference type="EMBL" id="JAPESX010001960">
    <property type="protein sequence ID" value="KAJ8110235.1"/>
    <property type="molecule type" value="Genomic_DNA"/>
</dbReference>
<name>A0ACC2I4Y9_9PEZI</name>
<proteinExistence type="predicted"/>
<sequence length="1160" mass="132935">MAKLRHRRAAEEKCTAAWAREVEAELFSYPNGRRTQSSRHRTNSVRRGRWDPFDRFRNKEDLTKFYSGFDYRRYQLRDREQFARFVIQQVLKDHPDDEYNVTGEIMKNEPLVNQSHSPEASDDLVSRAIRADVQQDVDAELPGDLASRASKSCENEVTQTIGAAAKSFIAAGSNSLGPPLDPCVRYLSMTKCAGGYGRNNSTVWKSPFIPKLDNEDGRRGLLDHQVTGIVWLLSRLFGTLPILKYKDQTTGRHHSTVETLADKEDRDRLKGPKYFGGILADSMGLGKTLITVALVDLLIRQGLNVVHAKNGSSKHRPILLLTPNAAVANQWVEEFSQVIDESILRHIVVSGPGLELPSNPARVIHIDSESFKKWPKHLRYMWDEKDPRASRIVLIMTMETWALRTCTYDDGQTQWRSSLTNEGRGFSLVIVDEAYKVKNHRTKNWQSVYLLERQFTLLITATPCMNTLADLFGLAWLLWTAPEKYLKQDEETWAEIDERFQFPEDLEILDEYPPSHDFWLIAGRVSLLTKLLHKPKDSLMQDADLTRKYLKYFEMVAMLRRSPSSYLYADWQKTKPISLDGLYPKVENYTVDISVDEAYDGEYQTVHTELLIKYLEGLNAWGSAMASSSLDVYDLDTIITANGYSTRAEKIAEMREKDVDLLRLAQFLVLPTETEPETHVDWSKLSTRKSPILRYILDYIEKNILTRQGDEPIKKLLIIEQNLMVALYYERFLQFLGTKLSSCQILIQLYTVGFAGINLHKSCSQVIIASQSHSLQVQSQATHRVIRVGQNSDVTVHRVKLKNSYHSFRESRQIEKILPELGARAHGDTKRGLIRLLNMFQYEVQQSWHSPEGQKLRRERNLLEDEEEYSQEPDAFSSKRVKLNNGSKVRVKLEHKEIKTESETTEVEDWKIKVKDRKVKIKHEDISDSPAATSNKRKQTAIAFKSGDGSGGWYNKSDGLKNTAAFLKLRTREQYYQEFISLPRDAKSQFSHAKNNLRRLLSYGYYKGVLSTAPWTEADLTEPAILERALELMLRVRLGARDITMLPLPMIDLAKAPAAHRVRLQRLLADTQHTDQDLERVGSSGAGKNAANELWEALRRRGANKPLAKIDQGLEEQAKMGDAVERKKKAKTHIIDLTNDAKDDDIYEKPEKRDEIVMRS</sequence>
<evidence type="ECO:0000313" key="1">
    <source>
        <dbReference type="EMBL" id="KAJ8110235.1"/>
    </source>
</evidence>
<accession>A0ACC2I4Y9</accession>
<comment type="caution">
    <text evidence="1">The sequence shown here is derived from an EMBL/GenBank/DDBJ whole genome shotgun (WGS) entry which is preliminary data.</text>
</comment>
<organism evidence="1 2">
    <name type="scientific">Nemania bipapillata</name>
    <dbReference type="NCBI Taxonomy" id="110536"/>
    <lineage>
        <taxon>Eukaryota</taxon>
        <taxon>Fungi</taxon>
        <taxon>Dikarya</taxon>
        <taxon>Ascomycota</taxon>
        <taxon>Pezizomycotina</taxon>
        <taxon>Sordariomycetes</taxon>
        <taxon>Xylariomycetidae</taxon>
        <taxon>Xylariales</taxon>
        <taxon>Xylariaceae</taxon>
        <taxon>Nemania</taxon>
    </lineage>
</organism>
<gene>
    <name evidence="1" type="ORF">ONZ43_g5926</name>
</gene>
<protein>
    <submittedName>
        <fullName evidence="1">Uncharacterized protein</fullName>
    </submittedName>
</protein>
<keyword evidence="2" id="KW-1185">Reference proteome</keyword>
<dbReference type="Proteomes" id="UP001153334">
    <property type="component" value="Unassembled WGS sequence"/>
</dbReference>
<evidence type="ECO:0000313" key="2">
    <source>
        <dbReference type="Proteomes" id="UP001153334"/>
    </source>
</evidence>